<dbReference type="EMBL" id="JABSTQ010009600">
    <property type="protein sequence ID" value="KAG0427681.1"/>
    <property type="molecule type" value="Genomic_DNA"/>
</dbReference>
<name>A0AC60Q213_IXOPE</name>
<organism evidence="1 2">
    <name type="scientific">Ixodes persulcatus</name>
    <name type="common">Taiga tick</name>
    <dbReference type="NCBI Taxonomy" id="34615"/>
    <lineage>
        <taxon>Eukaryota</taxon>
        <taxon>Metazoa</taxon>
        <taxon>Ecdysozoa</taxon>
        <taxon>Arthropoda</taxon>
        <taxon>Chelicerata</taxon>
        <taxon>Arachnida</taxon>
        <taxon>Acari</taxon>
        <taxon>Parasitiformes</taxon>
        <taxon>Ixodida</taxon>
        <taxon>Ixodoidea</taxon>
        <taxon>Ixodidae</taxon>
        <taxon>Ixodinae</taxon>
        <taxon>Ixodes</taxon>
    </lineage>
</organism>
<reference evidence="1 2" key="1">
    <citation type="journal article" date="2020" name="Cell">
        <title>Large-Scale Comparative Analyses of Tick Genomes Elucidate Their Genetic Diversity and Vector Capacities.</title>
        <authorList>
            <consortium name="Tick Genome and Microbiome Consortium (TIGMIC)"/>
            <person name="Jia N."/>
            <person name="Wang J."/>
            <person name="Shi W."/>
            <person name="Du L."/>
            <person name="Sun Y."/>
            <person name="Zhan W."/>
            <person name="Jiang J.F."/>
            <person name="Wang Q."/>
            <person name="Zhang B."/>
            <person name="Ji P."/>
            <person name="Bell-Sakyi L."/>
            <person name="Cui X.M."/>
            <person name="Yuan T.T."/>
            <person name="Jiang B.G."/>
            <person name="Yang W.F."/>
            <person name="Lam T.T."/>
            <person name="Chang Q.C."/>
            <person name="Ding S.J."/>
            <person name="Wang X.J."/>
            <person name="Zhu J.G."/>
            <person name="Ruan X.D."/>
            <person name="Zhao L."/>
            <person name="Wei J.T."/>
            <person name="Ye R.Z."/>
            <person name="Que T.C."/>
            <person name="Du C.H."/>
            <person name="Zhou Y.H."/>
            <person name="Cheng J.X."/>
            <person name="Dai P.F."/>
            <person name="Guo W.B."/>
            <person name="Han X.H."/>
            <person name="Huang E.J."/>
            <person name="Li L.F."/>
            <person name="Wei W."/>
            <person name="Gao Y.C."/>
            <person name="Liu J.Z."/>
            <person name="Shao H.Z."/>
            <person name="Wang X."/>
            <person name="Wang C.C."/>
            <person name="Yang T.C."/>
            <person name="Huo Q.B."/>
            <person name="Li W."/>
            <person name="Chen H.Y."/>
            <person name="Chen S.E."/>
            <person name="Zhou L.G."/>
            <person name="Ni X.B."/>
            <person name="Tian J.H."/>
            <person name="Sheng Y."/>
            <person name="Liu T."/>
            <person name="Pan Y.S."/>
            <person name="Xia L.Y."/>
            <person name="Li J."/>
            <person name="Zhao F."/>
            <person name="Cao W.C."/>
        </authorList>
    </citation>
    <scope>NUCLEOTIDE SEQUENCE [LARGE SCALE GENOMIC DNA]</scope>
    <source>
        <strain evidence="1">Iper-2018</strain>
    </source>
</reference>
<dbReference type="Proteomes" id="UP000805193">
    <property type="component" value="Unassembled WGS sequence"/>
</dbReference>
<gene>
    <name evidence="1" type="ORF">HPB47_025266</name>
</gene>
<comment type="caution">
    <text evidence="1">The sequence shown here is derived from an EMBL/GenBank/DDBJ whole genome shotgun (WGS) entry which is preliminary data.</text>
</comment>
<protein>
    <submittedName>
        <fullName evidence="1">Uncharacterized protein</fullName>
    </submittedName>
</protein>
<keyword evidence="2" id="KW-1185">Reference proteome</keyword>
<accession>A0AC60Q213</accession>
<proteinExistence type="predicted"/>
<evidence type="ECO:0000313" key="2">
    <source>
        <dbReference type="Proteomes" id="UP000805193"/>
    </source>
</evidence>
<evidence type="ECO:0000313" key="1">
    <source>
        <dbReference type="EMBL" id="KAG0427681.1"/>
    </source>
</evidence>
<sequence length="131" mass="15241">MELRFLNSAICRSQLLEGWPTVWDSVTASPYTYDDECWVSYDDEASLRTKVDWAILQNLAGVFVWSVDQDDYRADCHGHTYALMRVIHKMTCLGCLPVTPERECKECEEWDVLDCTGQNCSYHFHETECSR</sequence>